<dbReference type="Gene3D" id="1.20.5.470">
    <property type="entry name" value="Single helix bin"/>
    <property type="match status" value="1"/>
</dbReference>
<comment type="subunit">
    <text evidence="2 9">Homotetramer.</text>
</comment>
<evidence type="ECO:0000256" key="8">
    <source>
        <dbReference type="ARBA" id="ARBA00022840"/>
    </source>
</evidence>
<comment type="caution">
    <text evidence="9">Lacks conserved residue(s) required for the propagation of feature annotation.</text>
</comment>
<feature type="binding site" evidence="9">
    <location>
        <position position="33"/>
    </location>
    <ligand>
        <name>ATP</name>
        <dbReference type="ChEBI" id="CHEBI:30616"/>
    </ligand>
</feature>
<feature type="binding site" evidence="9">
    <location>
        <position position="121"/>
    </location>
    <ligand>
        <name>L-aspartate</name>
        <dbReference type="ChEBI" id="CHEBI:29991"/>
    </ligand>
</feature>
<evidence type="ECO:0000313" key="10">
    <source>
        <dbReference type="EMBL" id="PZF95836.1"/>
    </source>
</evidence>
<dbReference type="FunFam" id="3.40.50.620:FF:000019">
    <property type="entry name" value="Argininosuccinate synthase"/>
    <property type="match status" value="1"/>
</dbReference>
<organism evidence="10 11">
    <name type="scientific">Micromonospora endophytica</name>
    <dbReference type="NCBI Taxonomy" id="515350"/>
    <lineage>
        <taxon>Bacteria</taxon>
        <taxon>Bacillati</taxon>
        <taxon>Actinomycetota</taxon>
        <taxon>Actinomycetes</taxon>
        <taxon>Micromonosporales</taxon>
        <taxon>Micromonosporaceae</taxon>
        <taxon>Micromonospora</taxon>
    </lineage>
</organism>
<feature type="binding site" evidence="9">
    <location>
        <position position="258"/>
    </location>
    <ligand>
        <name>L-citrulline</name>
        <dbReference type="ChEBI" id="CHEBI:57743"/>
    </ligand>
</feature>
<dbReference type="InterPro" id="IPR018223">
    <property type="entry name" value="Arginosuc_synth_CS"/>
</dbReference>
<evidence type="ECO:0000256" key="6">
    <source>
        <dbReference type="ARBA" id="ARBA00022605"/>
    </source>
</evidence>
<dbReference type="PANTHER" id="PTHR11587">
    <property type="entry name" value="ARGININOSUCCINATE SYNTHASE"/>
    <property type="match status" value="1"/>
</dbReference>
<evidence type="ECO:0000256" key="4">
    <source>
        <dbReference type="ARBA" id="ARBA00022571"/>
    </source>
</evidence>
<dbReference type="OrthoDB" id="9801641at2"/>
<dbReference type="InterPro" id="IPR014729">
    <property type="entry name" value="Rossmann-like_a/b/a_fold"/>
</dbReference>
<keyword evidence="9" id="KW-0963">Cytoplasm</keyword>
<keyword evidence="5 9" id="KW-0436">Ligase</keyword>
<dbReference type="NCBIfam" id="NF001770">
    <property type="entry name" value="PRK00509.1"/>
    <property type="match status" value="1"/>
</dbReference>
<name>A0A2W2DFD4_9ACTN</name>
<dbReference type="RefSeq" id="WP_111243865.1">
    <property type="nucleotide sequence ID" value="NZ_AP023358.1"/>
</dbReference>
<comment type="caution">
    <text evidence="10">The sequence shown here is derived from an EMBL/GenBank/DDBJ whole genome shotgun (WGS) entry which is preliminary data.</text>
</comment>
<dbReference type="InterPro" id="IPR023434">
    <property type="entry name" value="Arginosuc_synth_type_1_subfam"/>
</dbReference>
<dbReference type="Pfam" id="PF20979">
    <property type="entry name" value="Arginosuc_syn_C"/>
    <property type="match status" value="1"/>
</dbReference>
<dbReference type="CDD" id="cd01999">
    <property type="entry name" value="ASS"/>
    <property type="match status" value="1"/>
</dbReference>
<evidence type="ECO:0000256" key="1">
    <source>
        <dbReference type="ARBA" id="ARBA00004967"/>
    </source>
</evidence>
<sequence length="393" mass="43395">MKIVLAYSGGLDTSVALHWLRERYDAEVIAFCADIGQLEPLDDVRDRALRTGASTVRAEPLVDRFLTDFALPALQAHARYQNKYLLAAPLSRPLIAQRMVELAHELGADAVAHGATGKGNDQVRFHASVVALDPRLKVLAPVIDWELTSREDELAYAEKHDIPVSVHKEKPYSIDTNIWGTSIECGDLDDIALPPPPDAWQLTRDPRDAPDEPTRVRVGFVAGTPVSLDGVRLGLPDLVRQLNNLAAAQGIGRIDIIESRIVGFKSRGIYEAPAATVLMAAHAELESLVLDRETLHHKQALALRYAELVYYGYWFSNLRRAMNAFVENLQSAVTGEVVLDLYKGGCTVVSRESPHSLYRRGLATYDAGDEFDHRAGAGFAYVWSLPLIRPEMA</sequence>
<dbReference type="GO" id="GO:0004055">
    <property type="term" value="F:argininosuccinate synthase activity"/>
    <property type="evidence" value="ECO:0007669"/>
    <property type="project" value="UniProtKB-UniRule"/>
</dbReference>
<feature type="binding site" evidence="9">
    <location>
        <position position="116"/>
    </location>
    <ligand>
        <name>L-aspartate</name>
        <dbReference type="ChEBI" id="CHEBI:29991"/>
    </ligand>
</feature>
<dbReference type="FunFam" id="3.90.1260.10:FF:000007">
    <property type="entry name" value="Argininosuccinate synthase"/>
    <property type="match status" value="1"/>
</dbReference>
<feature type="binding site" evidence="9">
    <location>
        <begin position="6"/>
        <end position="14"/>
    </location>
    <ligand>
        <name>ATP</name>
        <dbReference type="ChEBI" id="CHEBI:30616"/>
    </ligand>
</feature>
<keyword evidence="7 9" id="KW-0547">Nucleotide-binding</keyword>
<dbReference type="Gene3D" id="3.40.50.620">
    <property type="entry name" value="HUPs"/>
    <property type="match status" value="1"/>
</dbReference>
<dbReference type="InterPro" id="IPR048268">
    <property type="entry name" value="Arginosuc_syn_C"/>
</dbReference>
<feature type="binding site" evidence="9">
    <location>
        <position position="182"/>
    </location>
    <ligand>
        <name>L-citrulline</name>
        <dbReference type="ChEBI" id="CHEBI:57743"/>
    </ligand>
</feature>
<feature type="binding site" evidence="9">
    <location>
        <position position="120"/>
    </location>
    <ligand>
        <name>L-aspartate</name>
        <dbReference type="ChEBI" id="CHEBI:29991"/>
    </ligand>
</feature>
<comment type="subcellular location">
    <subcellularLocation>
        <location evidence="9">Cytoplasm</location>
    </subcellularLocation>
</comment>
<proteinExistence type="inferred from homology"/>
<dbReference type="NCBIfam" id="TIGR00032">
    <property type="entry name" value="argG"/>
    <property type="match status" value="1"/>
</dbReference>
<dbReference type="GO" id="GO:0005524">
    <property type="term" value="F:ATP binding"/>
    <property type="evidence" value="ECO:0007669"/>
    <property type="project" value="UniProtKB-UniRule"/>
</dbReference>
<dbReference type="Pfam" id="PF00764">
    <property type="entry name" value="Arginosuc_synth"/>
    <property type="match status" value="1"/>
</dbReference>
<dbReference type="Gene3D" id="3.90.1260.10">
    <property type="entry name" value="Argininosuccinate synthetase, chain A, domain 2"/>
    <property type="match status" value="1"/>
</dbReference>
<keyword evidence="4 9" id="KW-0055">Arginine biosynthesis</keyword>
<dbReference type="PROSITE" id="PS00564">
    <property type="entry name" value="ARGININOSUCCIN_SYN_1"/>
    <property type="match status" value="1"/>
</dbReference>
<evidence type="ECO:0000256" key="3">
    <source>
        <dbReference type="ARBA" id="ARBA00012286"/>
    </source>
</evidence>
<evidence type="ECO:0000256" key="9">
    <source>
        <dbReference type="HAMAP-Rule" id="MF_00005"/>
    </source>
</evidence>
<feature type="binding site" evidence="9">
    <location>
        <position position="120"/>
    </location>
    <ligand>
        <name>L-citrulline</name>
        <dbReference type="ChEBI" id="CHEBI:57743"/>
    </ligand>
</feature>
<evidence type="ECO:0000256" key="5">
    <source>
        <dbReference type="ARBA" id="ARBA00022598"/>
    </source>
</evidence>
<keyword evidence="6 9" id="KW-0028">Amino-acid biosynthesis</keyword>
<gene>
    <name evidence="9" type="primary">argG</name>
    <name evidence="10" type="ORF">C1I93_14770</name>
</gene>
<dbReference type="InterPro" id="IPR001518">
    <property type="entry name" value="Arginosuc_synth"/>
</dbReference>
<dbReference type="SUPFAM" id="SSF69864">
    <property type="entry name" value="Argininosuccinate synthetase, C-terminal domain"/>
    <property type="match status" value="1"/>
</dbReference>
<dbReference type="InterPro" id="IPR024074">
    <property type="entry name" value="AS_cat/multimer_dom_body"/>
</dbReference>
<keyword evidence="11" id="KW-1185">Reference proteome</keyword>
<feature type="binding site" evidence="9">
    <location>
        <position position="270"/>
    </location>
    <ligand>
        <name>L-citrulline</name>
        <dbReference type="ChEBI" id="CHEBI:57743"/>
    </ligand>
</feature>
<dbReference type="InterPro" id="IPR048267">
    <property type="entry name" value="Arginosuc_syn_N"/>
</dbReference>
<dbReference type="PROSITE" id="PS00565">
    <property type="entry name" value="ARGININOSUCCIN_SYN_2"/>
    <property type="match status" value="1"/>
</dbReference>
<feature type="binding site" evidence="9">
    <location>
        <position position="114"/>
    </location>
    <ligand>
        <name>ATP</name>
        <dbReference type="ChEBI" id="CHEBI:30616"/>
    </ligand>
</feature>
<protein>
    <recommendedName>
        <fullName evidence="3 9">Argininosuccinate synthase</fullName>
        <ecNumber evidence="3 9">6.3.4.5</ecNumber>
    </recommendedName>
    <alternativeName>
        <fullName evidence="9">Citrulline--aspartate ligase</fullName>
    </alternativeName>
</protein>
<feature type="binding site" evidence="9">
    <location>
        <position position="173"/>
    </location>
    <ligand>
        <name>L-citrulline</name>
        <dbReference type="ChEBI" id="CHEBI:57743"/>
    </ligand>
</feature>
<dbReference type="GO" id="GO:0000053">
    <property type="term" value="P:argininosuccinate metabolic process"/>
    <property type="evidence" value="ECO:0007669"/>
    <property type="project" value="TreeGrafter"/>
</dbReference>
<dbReference type="AlphaFoldDB" id="A0A2W2DFD4"/>
<feature type="binding site" evidence="9">
    <location>
        <position position="84"/>
    </location>
    <ligand>
        <name>L-citrulline</name>
        <dbReference type="ChEBI" id="CHEBI:57743"/>
    </ligand>
</feature>
<dbReference type="PANTHER" id="PTHR11587:SF2">
    <property type="entry name" value="ARGININOSUCCINATE SYNTHASE"/>
    <property type="match status" value="1"/>
</dbReference>
<dbReference type="GO" id="GO:0000050">
    <property type="term" value="P:urea cycle"/>
    <property type="evidence" value="ECO:0007669"/>
    <property type="project" value="TreeGrafter"/>
</dbReference>
<dbReference type="GO" id="GO:0005737">
    <property type="term" value="C:cytoplasm"/>
    <property type="evidence" value="ECO:0007669"/>
    <property type="project" value="UniProtKB-SubCell"/>
</dbReference>
<evidence type="ECO:0000313" key="11">
    <source>
        <dbReference type="Proteomes" id="UP000248627"/>
    </source>
</evidence>
<keyword evidence="8 9" id="KW-0067">ATP-binding</keyword>
<dbReference type="UniPathway" id="UPA00068">
    <property type="reaction ID" value="UER00113"/>
</dbReference>
<accession>A0A2W2DFD4</accession>
<dbReference type="EC" id="6.3.4.5" evidence="3 9"/>
<dbReference type="SUPFAM" id="SSF52402">
    <property type="entry name" value="Adenine nucleotide alpha hydrolases-like"/>
    <property type="match status" value="1"/>
</dbReference>
<dbReference type="EMBL" id="POTX01000086">
    <property type="protein sequence ID" value="PZF95836.1"/>
    <property type="molecule type" value="Genomic_DNA"/>
</dbReference>
<reference evidence="10 11" key="1">
    <citation type="submission" date="2018-01" db="EMBL/GenBank/DDBJ databases">
        <title>Draft genome sequence of Jishengella endophytica.</title>
        <authorList>
            <person name="Sahin N."/>
            <person name="Ay H."/>
            <person name="Saygin H."/>
        </authorList>
    </citation>
    <scope>NUCLEOTIDE SEQUENCE [LARGE SCALE GENOMIC DNA]</scope>
    <source>
        <strain evidence="10 11">DSM 45430</strain>
    </source>
</reference>
<evidence type="ECO:0000256" key="7">
    <source>
        <dbReference type="ARBA" id="ARBA00022741"/>
    </source>
</evidence>
<dbReference type="Proteomes" id="UP000248627">
    <property type="component" value="Unassembled WGS sequence"/>
</dbReference>
<comment type="similarity">
    <text evidence="9">Belongs to the argininosuccinate synthase family. Type 1 subfamily.</text>
</comment>
<evidence type="ECO:0000256" key="2">
    <source>
        <dbReference type="ARBA" id="ARBA00011881"/>
    </source>
</evidence>
<dbReference type="GO" id="GO:0006526">
    <property type="term" value="P:L-arginine biosynthetic process"/>
    <property type="evidence" value="ECO:0007669"/>
    <property type="project" value="UniProtKB-UniRule"/>
</dbReference>
<feature type="binding site" evidence="9">
    <location>
        <position position="124"/>
    </location>
    <ligand>
        <name>L-citrulline</name>
        <dbReference type="ChEBI" id="CHEBI:57743"/>
    </ligand>
</feature>
<comment type="pathway">
    <text evidence="1 9">Amino-acid biosynthesis; L-arginine biosynthesis; L-arginine from L-ornithine and carbamoyl phosphate: step 2/3.</text>
</comment>
<dbReference type="HAMAP" id="MF_00005">
    <property type="entry name" value="Arg_succ_synth_type1"/>
    <property type="match status" value="1"/>
</dbReference>
<comment type="catalytic activity">
    <reaction evidence="9">
        <text>L-citrulline + L-aspartate + ATP = 2-(N(omega)-L-arginino)succinate + AMP + diphosphate + H(+)</text>
        <dbReference type="Rhea" id="RHEA:10932"/>
        <dbReference type="ChEBI" id="CHEBI:15378"/>
        <dbReference type="ChEBI" id="CHEBI:29991"/>
        <dbReference type="ChEBI" id="CHEBI:30616"/>
        <dbReference type="ChEBI" id="CHEBI:33019"/>
        <dbReference type="ChEBI" id="CHEBI:57472"/>
        <dbReference type="ChEBI" id="CHEBI:57743"/>
        <dbReference type="ChEBI" id="CHEBI:456215"/>
        <dbReference type="EC" id="6.3.4.5"/>
    </reaction>
</comment>